<feature type="region of interest" description="Disordered" evidence="11">
    <location>
        <begin position="266"/>
        <end position="299"/>
    </location>
</feature>
<feature type="compositionally biased region" description="Basic and acidic residues" evidence="11">
    <location>
        <begin position="630"/>
        <end position="642"/>
    </location>
</feature>
<keyword evidence="8 10" id="KW-0175">Coiled coil</keyword>
<keyword evidence="16" id="KW-1185">Reference proteome</keyword>
<proteinExistence type="inferred from homology"/>
<dbReference type="InParanoid" id="A0A2R5G4I1"/>
<gene>
    <name evidence="15" type="ORF">FCC1311_021192</name>
</gene>
<keyword evidence="7" id="KW-0333">Golgi apparatus</keyword>
<dbReference type="PANTHER" id="PTHR14043">
    <property type="entry name" value="CCAAT DISPLACEMENT PROTEIN-RELATED"/>
    <property type="match status" value="1"/>
</dbReference>
<comment type="similarity">
    <text evidence="2">Belongs to the CASP family.</text>
</comment>
<evidence type="ECO:0000313" key="15">
    <source>
        <dbReference type="EMBL" id="GBG25900.1"/>
    </source>
</evidence>
<feature type="region of interest" description="Disordered" evidence="11">
    <location>
        <begin position="387"/>
        <end position="411"/>
    </location>
</feature>
<feature type="transmembrane region" description="Helical" evidence="12">
    <location>
        <begin position="721"/>
        <end position="741"/>
    </location>
</feature>
<accession>A0A2R5G4I1</accession>
<dbReference type="Pfam" id="PF08172">
    <property type="entry name" value="CASP_C"/>
    <property type="match status" value="1"/>
</dbReference>
<dbReference type="InterPro" id="IPR057476">
    <property type="entry name" value="Cux_N"/>
</dbReference>
<evidence type="ECO:0000256" key="10">
    <source>
        <dbReference type="SAM" id="Coils"/>
    </source>
</evidence>
<evidence type="ECO:0000256" key="1">
    <source>
        <dbReference type="ARBA" id="ARBA00004409"/>
    </source>
</evidence>
<keyword evidence="6 12" id="KW-1133">Transmembrane helix</keyword>
<keyword evidence="9 12" id="KW-0472">Membrane</keyword>
<sequence length="781" mass="86917">MAESGGATQRERGAAAARFWREFDLEGLRQKLDKSEIEISEHVERSVLSRKRLAQDTKAFRKLTDADDKLKKLGPLLRGYQEDIDRLTKRARFAETSFLELYKRLFDAPDPTDLLETLAEDDVDSLREENERLRVELQDYEEEFAALQNQDITIRRLEKELEDLRASSQASLQQALDSKEADLALEAETKAAQAENQARRAQEALEAETARLAELQETLDRSQEEVFQLRTNIEETEAARQAEADIVTEDLARANARIADLELQLRESSTRGASPSSASAPKAAAGDEEHGSLGLSSKDRERVLELEDELVRKGEVEESLRDQIVAMQREAREVALAHESAVKENDKELGRIKDELFRAKAQIKELPTKKAYDQLRRQVELLQAVDIEGEADGRPPSPAGSDANAADSTDGGFNSRVLVLKRIRKLEATAASLRVQLDDEKNARVLAETQRKQAEDDAQDLRNELTQLEEESKASFRRRRSSTDSFKHRSNQFGEERSSGAKRSPQNSIDAANSNSLAAHEAGGTETAANLLLAATEEIDFDAGALENKSNNFNGNGNAASAGSVLSIVQEQRNEFRKRMLELETARDQLASKLSHAEQDQETLRADNVNLLEKIRYLQSYGGGQSSQHAHHEDDESAGRVHPNQRAEVRVNVAAGLQHRSGFGGASAAEMSEARYRQAYENKLNPFSDFSARERRRRLHGLNLAERVTYQAMSFVTANKYTRLGVFVYVLALHVLVFFALSMTTTGGCLDAATPGDTLLMGSPPGNDIAGRVSDFRQPDA</sequence>
<evidence type="ECO:0000313" key="16">
    <source>
        <dbReference type="Proteomes" id="UP000241890"/>
    </source>
</evidence>
<dbReference type="InterPro" id="IPR012955">
    <property type="entry name" value="CASP_C"/>
</dbReference>
<name>A0A2R5G4I1_9STRA</name>
<keyword evidence="4" id="KW-0813">Transport</keyword>
<evidence type="ECO:0000256" key="4">
    <source>
        <dbReference type="ARBA" id="ARBA00022448"/>
    </source>
</evidence>
<evidence type="ECO:0000256" key="6">
    <source>
        <dbReference type="ARBA" id="ARBA00022989"/>
    </source>
</evidence>
<evidence type="ECO:0000259" key="14">
    <source>
        <dbReference type="Pfam" id="PF25398"/>
    </source>
</evidence>
<evidence type="ECO:0000256" key="2">
    <source>
        <dbReference type="ARBA" id="ARBA00006415"/>
    </source>
</evidence>
<evidence type="ECO:0000256" key="9">
    <source>
        <dbReference type="ARBA" id="ARBA00023136"/>
    </source>
</evidence>
<reference evidence="15 16" key="1">
    <citation type="submission" date="2017-12" db="EMBL/GenBank/DDBJ databases">
        <title>Sequencing, de novo assembly and annotation of complete genome of a new Thraustochytrid species, strain FCC1311.</title>
        <authorList>
            <person name="Sedici K."/>
            <person name="Godart F."/>
            <person name="Aiese Cigliano R."/>
            <person name="Sanseverino W."/>
            <person name="Barakat M."/>
            <person name="Ortet P."/>
            <person name="Marechal E."/>
            <person name="Cagnac O."/>
            <person name="Amato A."/>
        </authorList>
    </citation>
    <scope>NUCLEOTIDE SEQUENCE [LARGE SCALE GENOMIC DNA]</scope>
</reference>
<feature type="coiled-coil region" evidence="10">
    <location>
        <begin position="566"/>
        <end position="614"/>
    </location>
</feature>
<evidence type="ECO:0000259" key="13">
    <source>
        <dbReference type="Pfam" id="PF08172"/>
    </source>
</evidence>
<feature type="region of interest" description="Disordered" evidence="11">
    <location>
        <begin position="622"/>
        <end position="642"/>
    </location>
</feature>
<feature type="compositionally biased region" description="Low complexity" evidence="11">
    <location>
        <begin position="270"/>
        <end position="284"/>
    </location>
</feature>
<feature type="domain" description="Cux N-terminal" evidence="14">
    <location>
        <begin position="12"/>
        <end position="120"/>
    </location>
</feature>
<comment type="subcellular location">
    <subcellularLocation>
        <location evidence="1">Golgi apparatus membrane</location>
        <topology evidence="1">Single-pass type IV membrane protein</topology>
    </subcellularLocation>
</comment>
<dbReference type="Pfam" id="PF25398">
    <property type="entry name" value="CUX1_N"/>
    <property type="match status" value="1"/>
</dbReference>
<comment type="caution">
    <text evidence="15">The sequence shown here is derived from an EMBL/GenBank/DDBJ whole genome shotgun (WGS) entry which is preliminary data.</text>
</comment>
<feature type="region of interest" description="Disordered" evidence="11">
    <location>
        <begin position="467"/>
        <end position="510"/>
    </location>
</feature>
<evidence type="ECO:0000256" key="12">
    <source>
        <dbReference type="SAM" id="Phobius"/>
    </source>
</evidence>
<protein>
    <recommendedName>
        <fullName evidence="3">Protein CASP</fullName>
    </recommendedName>
</protein>
<evidence type="ECO:0000256" key="5">
    <source>
        <dbReference type="ARBA" id="ARBA00022692"/>
    </source>
</evidence>
<dbReference type="Proteomes" id="UP000241890">
    <property type="component" value="Unassembled WGS sequence"/>
</dbReference>
<keyword evidence="5 12" id="KW-0812">Transmembrane</keyword>
<dbReference type="OrthoDB" id="10257567at2759"/>
<organism evidence="15 16">
    <name type="scientific">Hondaea fermentalgiana</name>
    <dbReference type="NCBI Taxonomy" id="2315210"/>
    <lineage>
        <taxon>Eukaryota</taxon>
        <taxon>Sar</taxon>
        <taxon>Stramenopiles</taxon>
        <taxon>Bigyra</taxon>
        <taxon>Labyrinthulomycetes</taxon>
        <taxon>Thraustochytrida</taxon>
        <taxon>Thraustochytriidae</taxon>
        <taxon>Hondaea</taxon>
    </lineage>
</organism>
<dbReference type="EMBL" id="BEYU01000016">
    <property type="protein sequence ID" value="GBG25900.1"/>
    <property type="molecule type" value="Genomic_DNA"/>
</dbReference>
<evidence type="ECO:0000256" key="7">
    <source>
        <dbReference type="ARBA" id="ARBA00023034"/>
    </source>
</evidence>
<dbReference type="PANTHER" id="PTHR14043:SF2">
    <property type="entry name" value="HOMEOBOX PROTEIN CUT"/>
    <property type="match status" value="1"/>
</dbReference>
<evidence type="ECO:0000256" key="8">
    <source>
        <dbReference type="ARBA" id="ARBA00023054"/>
    </source>
</evidence>
<dbReference type="GO" id="GO:0006891">
    <property type="term" value="P:intra-Golgi vesicle-mediated transport"/>
    <property type="evidence" value="ECO:0007669"/>
    <property type="project" value="InterPro"/>
</dbReference>
<feature type="domain" description="CASP C-terminal" evidence="13">
    <location>
        <begin position="449"/>
        <end position="744"/>
    </location>
</feature>
<feature type="compositionally biased region" description="Basic and acidic residues" evidence="11">
    <location>
        <begin position="285"/>
        <end position="299"/>
    </location>
</feature>
<dbReference type="GO" id="GO:0000139">
    <property type="term" value="C:Golgi membrane"/>
    <property type="evidence" value="ECO:0007669"/>
    <property type="project" value="UniProtKB-SubCell"/>
</dbReference>
<evidence type="ECO:0000256" key="3">
    <source>
        <dbReference type="ARBA" id="ARBA00018691"/>
    </source>
</evidence>
<evidence type="ECO:0000256" key="11">
    <source>
        <dbReference type="SAM" id="MobiDB-lite"/>
    </source>
</evidence>
<dbReference type="AlphaFoldDB" id="A0A2R5G4I1"/>